<dbReference type="EMBL" id="BAABME010013121">
    <property type="protein sequence ID" value="GAA0185838.1"/>
    <property type="molecule type" value="Genomic_DNA"/>
</dbReference>
<comment type="caution">
    <text evidence="2">The sequence shown here is derived from an EMBL/GenBank/DDBJ whole genome shotgun (WGS) entry which is preliminary data.</text>
</comment>
<gene>
    <name evidence="2" type="ORF">LIER_33126</name>
</gene>
<organism evidence="2 3">
    <name type="scientific">Lithospermum erythrorhizon</name>
    <name type="common">Purple gromwell</name>
    <name type="synonym">Lithospermum officinale var. erythrorhizon</name>
    <dbReference type="NCBI Taxonomy" id="34254"/>
    <lineage>
        <taxon>Eukaryota</taxon>
        <taxon>Viridiplantae</taxon>
        <taxon>Streptophyta</taxon>
        <taxon>Embryophyta</taxon>
        <taxon>Tracheophyta</taxon>
        <taxon>Spermatophyta</taxon>
        <taxon>Magnoliopsida</taxon>
        <taxon>eudicotyledons</taxon>
        <taxon>Gunneridae</taxon>
        <taxon>Pentapetalae</taxon>
        <taxon>asterids</taxon>
        <taxon>lamiids</taxon>
        <taxon>Boraginales</taxon>
        <taxon>Boraginaceae</taxon>
        <taxon>Boraginoideae</taxon>
        <taxon>Lithospermeae</taxon>
        <taxon>Lithospermum</taxon>
    </lineage>
</organism>
<accession>A0AAV3RVV9</accession>
<sequence>MVEKNFKLRLMLNNILLTLDISEIKKKGRNKKFRKWVIAHCGWCGETDHNKRSCQSRKSGNEPIKSTSKRKKPQIELQPPNTENEIEQQPPSIKNEHEQQPPSTENELEQQPPTNENEPEPPINASRRRRNNIDNDDGCQVVKVVQAPYGVPARSQREQRRSKRALVKLEQRTTKKRKEEA</sequence>
<evidence type="ECO:0000256" key="1">
    <source>
        <dbReference type="SAM" id="MobiDB-lite"/>
    </source>
</evidence>
<keyword evidence="3" id="KW-1185">Reference proteome</keyword>
<dbReference type="Proteomes" id="UP001454036">
    <property type="component" value="Unassembled WGS sequence"/>
</dbReference>
<name>A0AAV3RVV9_LITER</name>
<feature type="compositionally biased region" description="Polar residues" evidence="1">
    <location>
        <begin position="79"/>
        <end position="92"/>
    </location>
</feature>
<evidence type="ECO:0000313" key="2">
    <source>
        <dbReference type="EMBL" id="GAA0185838.1"/>
    </source>
</evidence>
<evidence type="ECO:0008006" key="4">
    <source>
        <dbReference type="Google" id="ProtNLM"/>
    </source>
</evidence>
<protein>
    <recommendedName>
        <fullName evidence="4">CCHC-type domain-containing protein</fullName>
    </recommendedName>
</protein>
<evidence type="ECO:0000313" key="3">
    <source>
        <dbReference type="Proteomes" id="UP001454036"/>
    </source>
</evidence>
<feature type="compositionally biased region" description="Basic and acidic residues" evidence="1">
    <location>
        <begin position="167"/>
        <end position="181"/>
    </location>
</feature>
<proteinExistence type="predicted"/>
<dbReference type="AlphaFoldDB" id="A0AAV3RVV9"/>
<reference evidence="2 3" key="1">
    <citation type="submission" date="2024-01" db="EMBL/GenBank/DDBJ databases">
        <title>The complete chloroplast genome sequence of Lithospermum erythrorhizon: insights into the phylogenetic relationship among Boraginaceae species and the maternal lineages of purple gromwells.</title>
        <authorList>
            <person name="Okada T."/>
            <person name="Watanabe K."/>
        </authorList>
    </citation>
    <scope>NUCLEOTIDE SEQUENCE [LARGE SCALE GENOMIC DNA]</scope>
</reference>
<feature type="region of interest" description="Disordered" evidence="1">
    <location>
        <begin position="49"/>
        <end position="181"/>
    </location>
</feature>